<dbReference type="GO" id="GO:0016020">
    <property type="term" value="C:membrane"/>
    <property type="evidence" value="ECO:0007669"/>
    <property type="project" value="UniProtKB-SubCell"/>
</dbReference>
<evidence type="ECO:0000256" key="6">
    <source>
        <dbReference type="ARBA" id="ARBA00022842"/>
    </source>
</evidence>
<evidence type="ECO:0000313" key="9">
    <source>
        <dbReference type="EMBL" id="JAS15987.1"/>
    </source>
</evidence>
<dbReference type="PANTHER" id="PTHR45630:SF8">
    <property type="entry name" value="CATION-TRANSPORTING ATPASE"/>
    <property type="match status" value="1"/>
</dbReference>
<dbReference type="GO" id="GO:0046872">
    <property type="term" value="F:metal ion binding"/>
    <property type="evidence" value="ECO:0007669"/>
    <property type="project" value="UniProtKB-KW"/>
</dbReference>
<keyword evidence="3" id="KW-0479">Metal-binding</keyword>
<dbReference type="PANTHER" id="PTHR45630">
    <property type="entry name" value="CATION-TRANSPORTING ATPASE-RELATED"/>
    <property type="match status" value="1"/>
</dbReference>
<feature type="transmembrane region" description="Helical" evidence="8">
    <location>
        <begin position="62"/>
        <end position="89"/>
    </location>
</feature>
<keyword evidence="6" id="KW-0460">Magnesium</keyword>
<reference evidence="9" key="1">
    <citation type="submission" date="2015-12" db="EMBL/GenBank/DDBJ databases">
        <title>De novo transcriptome assembly of four potential Pierce s Disease insect vectors from Arizona vineyards.</title>
        <authorList>
            <person name="Tassone E.E."/>
        </authorList>
    </citation>
    <scope>NUCLEOTIDE SEQUENCE</scope>
</reference>
<evidence type="ECO:0000256" key="4">
    <source>
        <dbReference type="ARBA" id="ARBA00022741"/>
    </source>
</evidence>
<keyword evidence="7" id="KW-1278">Translocase</keyword>
<keyword evidence="2" id="KW-0597">Phosphoprotein</keyword>
<dbReference type="InterPro" id="IPR006544">
    <property type="entry name" value="P-type_TPase_V"/>
</dbReference>
<evidence type="ECO:0000256" key="7">
    <source>
        <dbReference type="ARBA" id="ARBA00022967"/>
    </source>
</evidence>
<protein>
    <recommendedName>
        <fullName evidence="10">Cation-transporting P-type ATPase C-terminal domain-containing protein</fullName>
    </recommendedName>
</protein>
<evidence type="ECO:0008006" key="10">
    <source>
        <dbReference type="Google" id="ProtNLM"/>
    </source>
</evidence>
<sequence length="246" mass="28229">MQYVILAVVFSKGAPYRQPMSSNWSLLGSVVAIIIFTLYLIICPNQWVQDQFELILPPANDFRLLVVILCFVNFCLAVFHEYFICDYLIFQKLRARRKIEGKGLKKYLSVERNLCSSYNWPPIGNQPPMQTDLEDARPPKSPATITIYSTHNSVFNFPPPGTRASNIYLDSFITKDDEDFKGGNNVQNVSTFPRQTMFQDIKKKLKNNSCHSVVQVHHSEDSLSTYQTPPESFSSRSIEIELDEKM</sequence>
<keyword evidence="4" id="KW-0547">Nucleotide-binding</keyword>
<dbReference type="GO" id="GO:0005524">
    <property type="term" value="F:ATP binding"/>
    <property type="evidence" value="ECO:0007669"/>
    <property type="project" value="UniProtKB-KW"/>
</dbReference>
<evidence type="ECO:0000256" key="2">
    <source>
        <dbReference type="ARBA" id="ARBA00022553"/>
    </source>
</evidence>
<dbReference type="AlphaFoldDB" id="A0A1B6CRE9"/>
<dbReference type="GO" id="GO:0140358">
    <property type="term" value="F:P-type transmembrane transporter activity"/>
    <property type="evidence" value="ECO:0007669"/>
    <property type="project" value="InterPro"/>
</dbReference>
<keyword evidence="5" id="KW-0067">ATP-binding</keyword>
<dbReference type="GO" id="GO:0006874">
    <property type="term" value="P:intracellular calcium ion homeostasis"/>
    <property type="evidence" value="ECO:0007669"/>
    <property type="project" value="TreeGrafter"/>
</dbReference>
<proteinExistence type="predicted"/>
<evidence type="ECO:0000256" key="8">
    <source>
        <dbReference type="SAM" id="Phobius"/>
    </source>
</evidence>
<gene>
    <name evidence="9" type="ORF">g.31688</name>
</gene>
<organism evidence="9">
    <name type="scientific">Clastoptera arizonana</name>
    <name type="common">Arizona spittle bug</name>
    <dbReference type="NCBI Taxonomy" id="38151"/>
    <lineage>
        <taxon>Eukaryota</taxon>
        <taxon>Metazoa</taxon>
        <taxon>Ecdysozoa</taxon>
        <taxon>Arthropoda</taxon>
        <taxon>Hexapoda</taxon>
        <taxon>Insecta</taxon>
        <taxon>Pterygota</taxon>
        <taxon>Neoptera</taxon>
        <taxon>Paraneoptera</taxon>
        <taxon>Hemiptera</taxon>
        <taxon>Auchenorrhyncha</taxon>
        <taxon>Cercopoidea</taxon>
        <taxon>Clastopteridae</taxon>
        <taxon>Clastoptera</taxon>
    </lineage>
</organism>
<dbReference type="SUPFAM" id="SSF81665">
    <property type="entry name" value="Calcium ATPase, transmembrane domain M"/>
    <property type="match status" value="1"/>
</dbReference>
<name>A0A1B6CRE9_9HEMI</name>
<dbReference type="EMBL" id="GEDC01021311">
    <property type="protein sequence ID" value="JAS15987.1"/>
    <property type="molecule type" value="Transcribed_RNA"/>
</dbReference>
<dbReference type="GO" id="GO:0019829">
    <property type="term" value="F:ATPase-coupled monoatomic cation transmembrane transporter activity"/>
    <property type="evidence" value="ECO:0007669"/>
    <property type="project" value="TreeGrafter"/>
</dbReference>
<accession>A0A1B6CRE9</accession>
<dbReference type="GO" id="GO:0015203">
    <property type="term" value="F:polyamine transmembrane transporter activity"/>
    <property type="evidence" value="ECO:0007669"/>
    <property type="project" value="TreeGrafter"/>
</dbReference>
<dbReference type="InterPro" id="IPR023298">
    <property type="entry name" value="ATPase_P-typ_TM_dom_sf"/>
</dbReference>
<evidence type="ECO:0000256" key="3">
    <source>
        <dbReference type="ARBA" id="ARBA00022723"/>
    </source>
</evidence>
<evidence type="ECO:0000256" key="1">
    <source>
        <dbReference type="ARBA" id="ARBA00004141"/>
    </source>
</evidence>
<keyword evidence="8" id="KW-1133">Transmembrane helix</keyword>
<keyword evidence="8" id="KW-0812">Transmembrane</keyword>
<feature type="transmembrane region" description="Helical" evidence="8">
    <location>
        <begin position="24"/>
        <end position="42"/>
    </location>
</feature>
<comment type="subcellular location">
    <subcellularLocation>
        <location evidence="1">Membrane</location>
        <topology evidence="1">Multi-pass membrane protein</topology>
    </subcellularLocation>
</comment>
<keyword evidence="8" id="KW-0472">Membrane</keyword>
<evidence type="ECO:0000256" key="5">
    <source>
        <dbReference type="ARBA" id="ARBA00022840"/>
    </source>
</evidence>